<protein>
    <submittedName>
        <fullName evidence="8">NTF2-like protein</fullName>
    </submittedName>
</protein>
<evidence type="ECO:0000256" key="5">
    <source>
        <dbReference type="ARBA" id="ARBA00023242"/>
    </source>
</evidence>
<dbReference type="GO" id="GO:0005634">
    <property type="term" value="C:nucleus"/>
    <property type="evidence" value="ECO:0007669"/>
    <property type="project" value="UniProtKB-SubCell"/>
</dbReference>
<keyword evidence="9" id="KW-1185">Reference proteome</keyword>
<dbReference type="InterPro" id="IPR030217">
    <property type="entry name" value="NXF_fam"/>
</dbReference>
<keyword evidence="5" id="KW-0539">Nucleus</keyword>
<dbReference type="SUPFAM" id="SSF52058">
    <property type="entry name" value="L domain-like"/>
    <property type="match status" value="1"/>
</dbReference>
<dbReference type="STRING" id="101127.A0A1X2G8W7"/>
<dbReference type="Pfam" id="PF22602">
    <property type="entry name" value="NXF_NTF2"/>
    <property type="match status" value="2"/>
</dbReference>
<dbReference type="InterPro" id="IPR018222">
    <property type="entry name" value="Nuclear_transport_factor_2_euk"/>
</dbReference>
<dbReference type="PROSITE" id="PS50177">
    <property type="entry name" value="NTF2_DOMAIN"/>
    <property type="match status" value="1"/>
</dbReference>
<evidence type="ECO:0000256" key="1">
    <source>
        <dbReference type="ARBA" id="ARBA00004123"/>
    </source>
</evidence>
<comment type="similarity">
    <text evidence="2">Belongs to the NXF family.</text>
</comment>
<proteinExistence type="inferred from homology"/>
<dbReference type="PANTHER" id="PTHR10662">
    <property type="entry name" value="NUCLEAR RNA EXPORT FACTOR"/>
    <property type="match status" value="1"/>
</dbReference>
<keyword evidence="3" id="KW-0813">Transport</keyword>
<dbReference type="InterPro" id="IPR002075">
    <property type="entry name" value="NTF2_dom"/>
</dbReference>
<dbReference type="GO" id="GO:0003723">
    <property type="term" value="F:RNA binding"/>
    <property type="evidence" value="ECO:0007669"/>
    <property type="project" value="TreeGrafter"/>
</dbReference>
<dbReference type="OrthoDB" id="25872at2759"/>
<evidence type="ECO:0000313" key="9">
    <source>
        <dbReference type="Proteomes" id="UP000242146"/>
    </source>
</evidence>
<feature type="compositionally biased region" description="Low complexity" evidence="6">
    <location>
        <begin position="1"/>
        <end position="45"/>
    </location>
</feature>
<name>A0A1X2G8W7_9FUNG</name>
<dbReference type="Proteomes" id="UP000242146">
    <property type="component" value="Unassembled WGS sequence"/>
</dbReference>
<dbReference type="AlphaFoldDB" id="A0A1X2G8W7"/>
<evidence type="ECO:0000256" key="3">
    <source>
        <dbReference type="ARBA" id="ARBA00022448"/>
    </source>
</evidence>
<accession>A0A1X2G8W7</accession>
<dbReference type="PANTHER" id="PTHR10662:SF22">
    <property type="entry name" value="NUCLEAR RNA EXPORT FACTOR 1"/>
    <property type="match status" value="1"/>
</dbReference>
<keyword evidence="4" id="KW-0509">mRNA transport</keyword>
<dbReference type="Pfam" id="PF18444">
    <property type="entry name" value="RRM_9"/>
    <property type="match status" value="1"/>
</dbReference>
<reference evidence="8 9" key="1">
    <citation type="submission" date="2016-07" db="EMBL/GenBank/DDBJ databases">
        <title>Pervasive Adenine N6-methylation of Active Genes in Fungi.</title>
        <authorList>
            <consortium name="DOE Joint Genome Institute"/>
            <person name="Mondo S.J."/>
            <person name="Dannebaum R.O."/>
            <person name="Kuo R.C."/>
            <person name="Labutti K."/>
            <person name="Haridas S."/>
            <person name="Kuo A."/>
            <person name="Salamov A."/>
            <person name="Ahrendt S.R."/>
            <person name="Lipzen A."/>
            <person name="Sullivan W."/>
            <person name="Andreopoulos W.B."/>
            <person name="Clum A."/>
            <person name="Lindquist E."/>
            <person name="Daum C."/>
            <person name="Ramamoorthy G.K."/>
            <person name="Gryganskyi A."/>
            <person name="Culley D."/>
            <person name="Magnuson J.K."/>
            <person name="James T.Y."/>
            <person name="O'Malley M.A."/>
            <person name="Stajich J.E."/>
            <person name="Spatafora J.W."/>
            <person name="Visel A."/>
            <person name="Grigoriev I.V."/>
        </authorList>
    </citation>
    <scope>NUCLEOTIDE SEQUENCE [LARGE SCALE GENOMIC DNA]</scope>
    <source>
        <strain evidence="8 9">NRRL 3301</strain>
    </source>
</reference>
<feature type="compositionally biased region" description="Basic residues" evidence="6">
    <location>
        <begin position="53"/>
        <end position="63"/>
    </location>
</feature>
<dbReference type="SUPFAM" id="SSF54427">
    <property type="entry name" value="NTF2-like"/>
    <property type="match status" value="1"/>
</dbReference>
<evidence type="ECO:0000259" key="7">
    <source>
        <dbReference type="PROSITE" id="PS50177"/>
    </source>
</evidence>
<feature type="domain" description="NTF2" evidence="7">
    <location>
        <begin position="350"/>
        <end position="492"/>
    </location>
</feature>
<feature type="region of interest" description="Disordered" evidence="6">
    <location>
        <begin position="158"/>
        <end position="178"/>
    </location>
</feature>
<evidence type="ECO:0000256" key="4">
    <source>
        <dbReference type="ARBA" id="ARBA00022816"/>
    </source>
</evidence>
<dbReference type="EMBL" id="MCGT01000034">
    <property type="protein sequence ID" value="ORX47205.1"/>
    <property type="molecule type" value="Genomic_DNA"/>
</dbReference>
<dbReference type="InterPro" id="IPR032710">
    <property type="entry name" value="NTF2-like_dom_sf"/>
</dbReference>
<organism evidence="8 9">
    <name type="scientific">Hesseltinella vesiculosa</name>
    <dbReference type="NCBI Taxonomy" id="101127"/>
    <lineage>
        <taxon>Eukaryota</taxon>
        <taxon>Fungi</taxon>
        <taxon>Fungi incertae sedis</taxon>
        <taxon>Mucoromycota</taxon>
        <taxon>Mucoromycotina</taxon>
        <taxon>Mucoromycetes</taxon>
        <taxon>Mucorales</taxon>
        <taxon>Cunninghamellaceae</taxon>
        <taxon>Hesseltinella</taxon>
    </lineage>
</organism>
<gene>
    <name evidence="8" type="ORF">DM01DRAFT_1339222</name>
</gene>
<dbReference type="Gene3D" id="3.80.10.10">
    <property type="entry name" value="Ribonuclease Inhibitor"/>
    <property type="match status" value="1"/>
</dbReference>
<feature type="region of interest" description="Disordered" evidence="6">
    <location>
        <begin position="1"/>
        <end position="76"/>
    </location>
</feature>
<comment type="caution">
    <text evidence="8">The sequence shown here is derived from an EMBL/GenBank/DDBJ whole genome shotgun (WGS) entry which is preliminary data.</text>
</comment>
<comment type="subcellular location">
    <subcellularLocation>
        <location evidence="1">Nucleus</location>
    </subcellularLocation>
</comment>
<evidence type="ECO:0000313" key="8">
    <source>
        <dbReference type="EMBL" id="ORX47205.1"/>
    </source>
</evidence>
<dbReference type="InterPro" id="IPR040736">
    <property type="entry name" value="Mex67_RRM"/>
</dbReference>
<dbReference type="Gene3D" id="3.10.450.50">
    <property type="match status" value="1"/>
</dbReference>
<dbReference type="InterPro" id="IPR032675">
    <property type="entry name" value="LRR_dom_sf"/>
</dbReference>
<sequence length="499" mass="55474">MPNNNQNNTNYNNNYNNSNYNNESNFNSQNNFNSRNNYDNSNTNSHFTPRGGYRGRGRGRGRGRPTPQTTLQDEDMDMGANIPAGAVVVKITGHPAKHERELLNFLHRKMRADWVERQVVTEGNVTYITVDNMDIAQEMLRKDGFTFYDQVLSIALNDGSTPTPQHQPRQQQRSGDGRSNALTLFVQERWDPQYGYFNLDELPSTKHSVVVVLNQLLQEAKRLFDDKVITISVARNGLFNSGPIKIIADLFPNISNLSLADNDFKKPMALDALACKLPHLTELVLTGNPLATSMDPATYAREMQQRFPTLTQLDYQPLAALAAPPSSIPSIQSLPPVQPDFFDQPVSQQAAQDFLSKFFPTFDSNRSALAPLYDEAANFSIKVTPNCPAYASWSQGPLIAVGNQNIAAKLTTLPPSFHDLTRAGAFALDAWQAKSPNPKYAGLLNINIHGNFRAAQYDVGFDRFFILAPATENSAAQQAGWQYILLADSMVVRNVALSV</sequence>
<evidence type="ECO:0000256" key="6">
    <source>
        <dbReference type="SAM" id="MobiDB-lite"/>
    </source>
</evidence>
<evidence type="ECO:0000256" key="2">
    <source>
        <dbReference type="ARBA" id="ARBA00009285"/>
    </source>
</evidence>
<feature type="compositionally biased region" description="Low complexity" evidence="6">
    <location>
        <begin position="161"/>
        <end position="173"/>
    </location>
</feature>
<dbReference type="GO" id="GO:0016973">
    <property type="term" value="P:poly(A)+ mRNA export from nucleus"/>
    <property type="evidence" value="ECO:0007669"/>
    <property type="project" value="TreeGrafter"/>
</dbReference>